<evidence type="ECO:0000313" key="1">
    <source>
        <dbReference type="EMBL" id="SNS92253.1"/>
    </source>
</evidence>
<name>A0A239IGX2_9BACT</name>
<proteinExistence type="predicted"/>
<dbReference type="Proteomes" id="UP000198432">
    <property type="component" value="Unassembled WGS sequence"/>
</dbReference>
<keyword evidence="2" id="KW-1185">Reference proteome</keyword>
<protein>
    <submittedName>
        <fullName evidence="1">Uncharacterized protein</fullName>
    </submittedName>
</protein>
<reference evidence="2" key="1">
    <citation type="submission" date="2017-06" db="EMBL/GenBank/DDBJ databases">
        <authorList>
            <person name="Varghese N."/>
            <person name="Submissions S."/>
        </authorList>
    </citation>
    <scope>NUCLEOTIDE SEQUENCE [LARGE SCALE GENOMIC DNA]</scope>
    <source>
        <strain evidence="2">NKM1</strain>
    </source>
</reference>
<dbReference type="EMBL" id="FZOQ01000017">
    <property type="protein sequence ID" value="SNS92253.1"/>
    <property type="molecule type" value="Genomic_DNA"/>
</dbReference>
<sequence>MVGNIYICYHEWAFEYECIEGVVLNTCPPPNAVYYYPSRNPIYLEKNNYIKIGECDTAITLIGPHSFVRNVKPYIIMRKDEALSYYRY</sequence>
<accession>A0A239IGX2</accession>
<gene>
    <name evidence="1" type="ORF">SAMN06296052_11726</name>
</gene>
<evidence type="ECO:0000313" key="2">
    <source>
        <dbReference type="Proteomes" id="UP000198432"/>
    </source>
</evidence>
<organism evidence="1 2">
    <name type="scientific">Pontibacter ummariensis</name>
    <dbReference type="NCBI Taxonomy" id="1610492"/>
    <lineage>
        <taxon>Bacteria</taxon>
        <taxon>Pseudomonadati</taxon>
        <taxon>Bacteroidota</taxon>
        <taxon>Cytophagia</taxon>
        <taxon>Cytophagales</taxon>
        <taxon>Hymenobacteraceae</taxon>
        <taxon>Pontibacter</taxon>
    </lineage>
</organism>
<dbReference type="AlphaFoldDB" id="A0A239IGX2"/>